<name>A0ABN1Y1E6_9ACTN</name>
<dbReference type="Pfam" id="PF12770">
    <property type="entry name" value="CHAT"/>
    <property type="match status" value="1"/>
</dbReference>
<evidence type="ECO:0000259" key="1">
    <source>
        <dbReference type="Pfam" id="PF12770"/>
    </source>
</evidence>
<sequence length="425" mass="47599">MPRDLVVEIRQNPSADYTLLPRQGGPADRPGARGAEPLDLKVSLRRHGTAELVHMAVDRAGVREPLTRGHRAYLDVSASRLLQLAGRVRWAWKEQLVTYPVLEDDGMRARYPFASDVDLTAWTALARSRTAELLEEGRFAFDEMLAGPGRDLAELRAFLTRTLTEEGPLRVSFDSDLHLPWPMLAVTVGQGEPWQDFLGYRHQIEQTGAAYPRAQAPYPPRNRAVTSLNTDSALESVGRAPEVRKLLEERTELTVRTESARFLEALAGAVLDEDLMYFWCHGQFVSNGSLYTQLSVRLSDPRDIDADLVRRHRRSHQDVPDALFRPFVLLNACHAGQSAEAELEHLGRALVELGASGVLGPQIEIPQVFGAEYAFAFLDRYLTGRFTAGEITWRLARDFADVYRNPLALTYSLHCGIDSMLELTP</sequence>
<dbReference type="Proteomes" id="UP001499863">
    <property type="component" value="Unassembled WGS sequence"/>
</dbReference>
<comment type="caution">
    <text evidence="2">The sequence shown here is derived from an EMBL/GenBank/DDBJ whole genome shotgun (WGS) entry which is preliminary data.</text>
</comment>
<dbReference type="EMBL" id="BAAAKJ010000160">
    <property type="protein sequence ID" value="GAA1395308.1"/>
    <property type="molecule type" value="Genomic_DNA"/>
</dbReference>
<keyword evidence="3" id="KW-1185">Reference proteome</keyword>
<reference evidence="2 3" key="1">
    <citation type="journal article" date="2019" name="Int. J. Syst. Evol. Microbiol.">
        <title>The Global Catalogue of Microorganisms (GCM) 10K type strain sequencing project: providing services to taxonomists for standard genome sequencing and annotation.</title>
        <authorList>
            <consortium name="The Broad Institute Genomics Platform"/>
            <consortium name="The Broad Institute Genome Sequencing Center for Infectious Disease"/>
            <person name="Wu L."/>
            <person name="Ma J."/>
        </authorList>
    </citation>
    <scope>NUCLEOTIDE SEQUENCE [LARGE SCALE GENOMIC DNA]</scope>
    <source>
        <strain evidence="2 3">JCM 12393</strain>
    </source>
</reference>
<evidence type="ECO:0000313" key="3">
    <source>
        <dbReference type="Proteomes" id="UP001499863"/>
    </source>
</evidence>
<gene>
    <name evidence="2" type="ORF">GCM10009639_30310</name>
</gene>
<evidence type="ECO:0000313" key="2">
    <source>
        <dbReference type="EMBL" id="GAA1395308.1"/>
    </source>
</evidence>
<accession>A0ABN1Y1E6</accession>
<feature type="domain" description="CHAT" evidence="1">
    <location>
        <begin position="168"/>
        <end position="383"/>
    </location>
</feature>
<protein>
    <recommendedName>
        <fullName evidence="1">CHAT domain-containing protein</fullName>
    </recommendedName>
</protein>
<dbReference type="InterPro" id="IPR024983">
    <property type="entry name" value="CHAT_dom"/>
</dbReference>
<proteinExistence type="predicted"/>
<organism evidence="2 3">
    <name type="scientific">Kitasatospora putterlickiae</name>
    <dbReference type="NCBI Taxonomy" id="221725"/>
    <lineage>
        <taxon>Bacteria</taxon>
        <taxon>Bacillati</taxon>
        <taxon>Actinomycetota</taxon>
        <taxon>Actinomycetes</taxon>
        <taxon>Kitasatosporales</taxon>
        <taxon>Streptomycetaceae</taxon>
        <taxon>Kitasatospora</taxon>
    </lineage>
</organism>
<dbReference type="RefSeq" id="WP_344334948.1">
    <property type="nucleotide sequence ID" value="NZ_BAAAKJ010000160.1"/>
</dbReference>